<keyword evidence="3" id="KW-1185">Reference proteome</keyword>
<feature type="region of interest" description="Disordered" evidence="1">
    <location>
        <begin position="95"/>
        <end position="117"/>
    </location>
</feature>
<dbReference type="EMBL" id="JAAGBB010000010">
    <property type="protein sequence ID" value="MBR0664688.1"/>
    <property type="molecule type" value="Genomic_DNA"/>
</dbReference>
<evidence type="ECO:0000313" key="2">
    <source>
        <dbReference type="EMBL" id="MBR0664688.1"/>
    </source>
</evidence>
<protein>
    <submittedName>
        <fullName evidence="2">Uncharacterized protein</fullName>
    </submittedName>
</protein>
<reference evidence="3" key="1">
    <citation type="journal article" date="2021" name="Syst. Appl. Microbiol.">
        <title>Roseomonas hellenica sp. nov., isolated from roots of wild-growing Alkanna tinctoria.</title>
        <authorList>
            <person name="Rat A."/>
            <person name="Naranjo H.D."/>
            <person name="Lebbe L."/>
            <person name="Cnockaert M."/>
            <person name="Krigas N."/>
            <person name="Grigoriadou K."/>
            <person name="Maloupa E."/>
            <person name="Willems A."/>
        </authorList>
    </citation>
    <scope>NUCLEOTIDE SEQUENCE [LARGE SCALE GENOMIC DNA]</scope>
    <source>
        <strain evidence="3">LMG 31523</strain>
    </source>
</reference>
<evidence type="ECO:0000256" key="1">
    <source>
        <dbReference type="SAM" id="MobiDB-lite"/>
    </source>
</evidence>
<dbReference type="RefSeq" id="WP_211852354.1">
    <property type="nucleotide sequence ID" value="NZ_JAAGBB010000010.1"/>
</dbReference>
<sequence length="117" mass="13007">MALTPGALGGKTFVGSTMSPDGSYQVVYYMPPRWQRWLHFDMENPTLAELARTDTHAVLDSSWVFERAAADQGGGVIWRLEDGYVRVGLGARFHDVPYPTASPAELPRRGDDGQRRP</sequence>
<gene>
    <name evidence="2" type="ORF">GXW71_10025</name>
</gene>
<name>A0ABS5EWT7_9PROT</name>
<evidence type="ECO:0000313" key="3">
    <source>
        <dbReference type="Proteomes" id="UP001196870"/>
    </source>
</evidence>
<dbReference type="Proteomes" id="UP001196870">
    <property type="component" value="Unassembled WGS sequence"/>
</dbReference>
<accession>A0ABS5EWT7</accession>
<organism evidence="2 3">
    <name type="scientific">Plastoroseomonas hellenica</name>
    <dbReference type="NCBI Taxonomy" id="2687306"/>
    <lineage>
        <taxon>Bacteria</taxon>
        <taxon>Pseudomonadati</taxon>
        <taxon>Pseudomonadota</taxon>
        <taxon>Alphaproteobacteria</taxon>
        <taxon>Acetobacterales</taxon>
        <taxon>Acetobacteraceae</taxon>
        <taxon>Plastoroseomonas</taxon>
    </lineage>
</organism>
<feature type="compositionally biased region" description="Basic and acidic residues" evidence="1">
    <location>
        <begin position="106"/>
        <end position="117"/>
    </location>
</feature>
<comment type="caution">
    <text evidence="2">The sequence shown here is derived from an EMBL/GenBank/DDBJ whole genome shotgun (WGS) entry which is preliminary data.</text>
</comment>
<proteinExistence type="predicted"/>